<comment type="caution">
    <text evidence="1">The sequence shown here is derived from an EMBL/GenBank/DDBJ whole genome shotgun (WGS) entry which is preliminary data.</text>
</comment>
<dbReference type="EMBL" id="JAKKOR010000005">
    <property type="protein sequence ID" value="MCF8588330.1"/>
    <property type="molecule type" value="Genomic_DNA"/>
</dbReference>
<evidence type="ECO:0000313" key="1">
    <source>
        <dbReference type="EMBL" id="MCF8588330.1"/>
    </source>
</evidence>
<name>A0ABS9IRY5_9ACTN</name>
<reference evidence="1 2" key="1">
    <citation type="submission" date="2022-01" db="EMBL/GenBank/DDBJ databases">
        <authorList>
            <person name="Huang Y."/>
        </authorList>
    </citation>
    <scope>NUCLEOTIDE SEQUENCE [LARGE SCALE GENOMIC DNA]</scope>
    <source>
        <strain evidence="1 2">HY366</strain>
    </source>
</reference>
<organism evidence="1 2">
    <name type="scientific">Gordonia liuliyuniae</name>
    <dbReference type="NCBI Taxonomy" id="2911517"/>
    <lineage>
        <taxon>Bacteria</taxon>
        <taxon>Bacillati</taxon>
        <taxon>Actinomycetota</taxon>
        <taxon>Actinomycetes</taxon>
        <taxon>Mycobacteriales</taxon>
        <taxon>Gordoniaceae</taxon>
        <taxon>Gordonia</taxon>
    </lineage>
</organism>
<gene>
    <name evidence="1" type="ORF">L5G33_07590</name>
</gene>
<proteinExistence type="predicted"/>
<sequence length="49" mass="5609">MREQKEREQKEREQAGRLRAWQQTVEDAGQTNRLGGEVVGDVRVACRPG</sequence>
<dbReference type="Proteomes" id="UP001200110">
    <property type="component" value="Unassembled WGS sequence"/>
</dbReference>
<accession>A0ABS9IRY5</accession>
<keyword evidence="2" id="KW-1185">Reference proteome</keyword>
<protein>
    <submittedName>
        <fullName evidence="1">Uncharacterized protein</fullName>
    </submittedName>
</protein>
<evidence type="ECO:0000313" key="2">
    <source>
        <dbReference type="Proteomes" id="UP001200110"/>
    </source>
</evidence>